<evidence type="ECO:0000313" key="1">
    <source>
        <dbReference type="EMBL" id="PQJ74153.1"/>
    </source>
</evidence>
<dbReference type="EMBL" id="MSCL01000001">
    <property type="protein sequence ID" value="PQJ74153.1"/>
    <property type="molecule type" value="Genomic_DNA"/>
</dbReference>
<name>A0A2S7W994_9FLAO</name>
<gene>
    <name evidence="1" type="ORF">BTO13_02185</name>
</gene>
<dbReference type="AlphaFoldDB" id="A0A2S7W994"/>
<organism evidence="1 2">
    <name type="scientific">Polaribacter gangjinensis</name>
    <dbReference type="NCBI Taxonomy" id="574710"/>
    <lineage>
        <taxon>Bacteria</taxon>
        <taxon>Pseudomonadati</taxon>
        <taxon>Bacteroidota</taxon>
        <taxon>Flavobacteriia</taxon>
        <taxon>Flavobacteriales</taxon>
        <taxon>Flavobacteriaceae</taxon>
    </lineage>
</organism>
<reference evidence="1 2" key="1">
    <citation type="submission" date="2016-12" db="EMBL/GenBank/DDBJ databases">
        <title>Trade-off between light-utilization and light-protection in marine flavobacteria.</title>
        <authorList>
            <person name="Kumagai Y."/>
            <person name="Yoshizawa S."/>
            <person name="Kogure K."/>
            <person name="Iwasaki W."/>
        </authorList>
    </citation>
    <scope>NUCLEOTIDE SEQUENCE [LARGE SCALE GENOMIC DNA]</scope>
    <source>
        <strain evidence="1 2">KCTC 22729</strain>
    </source>
</reference>
<keyword evidence="2" id="KW-1185">Reference proteome</keyword>
<proteinExistence type="predicted"/>
<protein>
    <submittedName>
        <fullName evidence="1">Uncharacterized protein</fullName>
    </submittedName>
</protein>
<accession>A0A2S7W994</accession>
<dbReference type="Proteomes" id="UP000237608">
    <property type="component" value="Unassembled WGS sequence"/>
</dbReference>
<comment type="caution">
    <text evidence="1">The sequence shown here is derived from an EMBL/GenBank/DDBJ whole genome shotgun (WGS) entry which is preliminary data.</text>
</comment>
<sequence length="105" mass="12214">MIIKKEVLKKFSMEEILNNLFVGELLYTTANGTQYLFIERSNDFGVTYSINQNQKTLPLNTINAALEAFNTGEEINAQWYINYNQNEYNTRPCNLSVLRVLLNRI</sequence>
<evidence type="ECO:0000313" key="2">
    <source>
        <dbReference type="Proteomes" id="UP000237608"/>
    </source>
</evidence>